<reference evidence="7" key="1">
    <citation type="submission" date="2023-07" db="EMBL/GenBank/DDBJ databases">
        <title>Murine gut Bacillus species.</title>
        <authorList>
            <person name="Gutman E."/>
            <person name="Hashuel R."/>
            <person name="Litvak Y."/>
        </authorList>
    </citation>
    <scope>NUCLEOTIDE SEQUENCE</scope>
    <source>
        <strain evidence="7">RU283</strain>
    </source>
</reference>
<dbReference type="Gene3D" id="3.40.50.720">
    <property type="entry name" value="NAD(P)-binding Rossmann-like Domain"/>
    <property type="match status" value="1"/>
</dbReference>
<dbReference type="InterPro" id="IPR013328">
    <property type="entry name" value="6PGD_dom2"/>
</dbReference>
<dbReference type="SUPFAM" id="SSF48179">
    <property type="entry name" value="6-phosphogluconate dehydrogenase C-terminal domain-like"/>
    <property type="match status" value="1"/>
</dbReference>
<dbReference type="PANTHER" id="PTHR43060">
    <property type="entry name" value="3-HYDROXYISOBUTYRATE DEHYDROGENASE-LIKE 1, MITOCHONDRIAL-RELATED"/>
    <property type="match status" value="1"/>
</dbReference>
<dbReference type="PIRSF" id="PIRSF000103">
    <property type="entry name" value="HIBADH"/>
    <property type="match status" value="1"/>
</dbReference>
<feature type="domain" description="3-hydroxyisobutyrate dehydrogenase-like NAD-binding" evidence="6">
    <location>
        <begin position="182"/>
        <end position="301"/>
    </location>
</feature>
<evidence type="ECO:0000259" key="5">
    <source>
        <dbReference type="Pfam" id="PF03446"/>
    </source>
</evidence>
<dbReference type="SUPFAM" id="SSF51735">
    <property type="entry name" value="NAD(P)-binding Rossmann-fold domains"/>
    <property type="match status" value="1"/>
</dbReference>
<dbReference type="Pfam" id="PF03446">
    <property type="entry name" value="NAD_binding_2"/>
    <property type="match status" value="1"/>
</dbReference>
<evidence type="ECO:0000259" key="6">
    <source>
        <dbReference type="Pfam" id="PF14833"/>
    </source>
</evidence>
<dbReference type="EMBL" id="JAUUTP010000067">
    <property type="protein sequence ID" value="MDP1422113.1"/>
    <property type="molecule type" value="Genomic_DNA"/>
</dbReference>
<evidence type="ECO:0000256" key="2">
    <source>
        <dbReference type="ARBA" id="ARBA00023002"/>
    </source>
</evidence>
<comment type="similarity">
    <text evidence="1">Belongs to the HIBADH-related family.</text>
</comment>
<comment type="caution">
    <text evidence="7">The sequence shown here is derived from an EMBL/GenBank/DDBJ whole genome shotgun (WGS) entry which is preliminary data.</text>
</comment>
<dbReference type="GO" id="GO:0016491">
    <property type="term" value="F:oxidoreductase activity"/>
    <property type="evidence" value="ECO:0007669"/>
    <property type="project" value="UniProtKB-KW"/>
</dbReference>
<dbReference type="GO" id="GO:0050661">
    <property type="term" value="F:NADP binding"/>
    <property type="evidence" value="ECO:0007669"/>
    <property type="project" value="InterPro"/>
</dbReference>
<evidence type="ECO:0000256" key="4">
    <source>
        <dbReference type="PIRSR" id="PIRSR000103-1"/>
    </source>
</evidence>
<dbReference type="InterPro" id="IPR008927">
    <property type="entry name" value="6-PGluconate_DH-like_C_sf"/>
</dbReference>
<name>A0AA90SIT6_9BACI</name>
<dbReference type="InterPro" id="IPR015815">
    <property type="entry name" value="HIBADH-related"/>
</dbReference>
<dbReference type="InterPro" id="IPR006115">
    <property type="entry name" value="6PGDH_NADP-bd"/>
</dbReference>
<keyword evidence="2 7" id="KW-0560">Oxidoreductase</keyword>
<proteinExistence type="inferred from homology"/>
<dbReference type="Gene3D" id="1.10.1040.10">
    <property type="entry name" value="N-(1-d-carboxylethyl)-l-norvaline Dehydrogenase, domain 2"/>
    <property type="match status" value="1"/>
</dbReference>
<evidence type="ECO:0000256" key="1">
    <source>
        <dbReference type="ARBA" id="ARBA00009080"/>
    </source>
</evidence>
<feature type="active site" evidence="4">
    <location>
        <position position="188"/>
    </location>
</feature>
<sequence length="309" mass="33574">MKKYSKGRWCSIFMTNNHRVIGFIGTGVMGKSMATHILNAGYELLVYNRTQSRTTDLVKRGATWINTVGELSEKADVIITMVGYPQDVKEIYLGEEGILHKAKKGTYVIDMTTSSPILAREIHKKAKEKGINTLDAPVSGGDIGAQQAKLAIMVGGSKENFEAVTPILKLMGTNIVLQGNAGAGQHTKMCNQIAIASNMIGVCEAISYAKNAGLDPNTVLESIETGAAGSWSLSNLAPRMIKGDFEPGFYIKHFIKDMKIAIESAEEMKLYTPGLNLAKSLYEELEADGKENKGTQALFSLLEKHTLPV</sequence>
<dbReference type="PANTHER" id="PTHR43060:SF15">
    <property type="entry name" value="3-HYDROXYISOBUTYRATE DEHYDROGENASE-LIKE 1, MITOCHONDRIAL-RELATED"/>
    <property type="match status" value="1"/>
</dbReference>
<organism evidence="7 8">
    <name type="scientific">Peribacillus simplex</name>
    <dbReference type="NCBI Taxonomy" id="1478"/>
    <lineage>
        <taxon>Bacteria</taxon>
        <taxon>Bacillati</taxon>
        <taxon>Bacillota</taxon>
        <taxon>Bacilli</taxon>
        <taxon>Bacillales</taxon>
        <taxon>Bacillaceae</taxon>
        <taxon>Peribacillus</taxon>
    </lineage>
</organism>
<dbReference type="Proteomes" id="UP001178277">
    <property type="component" value="Unassembled WGS sequence"/>
</dbReference>
<evidence type="ECO:0000313" key="7">
    <source>
        <dbReference type="EMBL" id="MDP1422113.1"/>
    </source>
</evidence>
<dbReference type="GO" id="GO:0051287">
    <property type="term" value="F:NAD binding"/>
    <property type="evidence" value="ECO:0007669"/>
    <property type="project" value="InterPro"/>
</dbReference>
<dbReference type="RefSeq" id="WP_305163086.1">
    <property type="nucleotide sequence ID" value="NZ_JAUUTP010000067.1"/>
</dbReference>
<dbReference type="Pfam" id="PF14833">
    <property type="entry name" value="NAD_binding_11"/>
    <property type="match status" value="1"/>
</dbReference>
<gene>
    <name evidence="7" type="ORF">Q8G35_28115</name>
</gene>
<dbReference type="InterPro" id="IPR029154">
    <property type="entry name" value="HIBADH-like_NADP-bd"/>
</dbReference>
<evidence type="ECO:0000313" key="8">
    <source>
        <dbReference type="Proteomes" id="UP001178277"/>
    </source>
</evidence>
<keyword evidence="3" id="KW-0520">NAD</keyword>
<evidence type="ECO:0000256" key="3">
    <source>
        <dbReference type="ARBA" id="ARBA00023027"/>
    </source>
</evidence>
<accession>A0AA90SIT6</accession>
<dbReference type="EC" id="1.1.-.-" evidence="7"/>
<protein>
    <submittedName>
        <fullName evidence="7">NAD(P)-dependent oxidoreductase</fullName>
        <ecNumber evidence="7">1.1.-.-</ecNumber>
    </submittedName>
</protein>
<feature type="domain" description="6-phosphogluconate dehydrogenase NADP-binding" evidence="5">
    <location>
        <begin position="21"/>
        <end position="177"/>
    </location>
</feature>
<dbReference type="InterPro" id="IPR036291">
    <property type="entry name" value="NAD(P)-bd_dom_sf"/>
</dbReference>
<dbReference type="AlphaFoldDB" id="A0AA90SIT6"/>